<accession>A0AC34F119</accession>
<name>A0AC34F119_9BILA</name>
<protein>
    <submittedName>
        <fullName evidence="2">Uncharacterized protein</fullName>
    </submittedName>
</protein>
<sequence>MSKELKAINLEQRPALGNNPEAKLCDFMTNLIEEHFGVIREATGQPVEEVAFWLLLANDEEQNARFRERLIASFKPLGIVCHLLKLEVPQ</sequence>
<evidence type="ECO:0000313" key="1">
    <source>
        <dbReference type="Proteomes" id="UP000887579"/>
    </source>
</evidence>
<dbReference type="WBParaSite" id="ES5_v2.g10744.t1">
    <property type="protein sequence ID" value="ES5_v2.g10744.t1"/>
    <property type="gene ID" value="ES5_v2.g10744"/>
</dbReference>
<proteinExistence type="predicted"/>
<dbReference type="Proteomes" id="UP000887579">
    <property type="component" value="Unplaced"/>
</dbReference>
<reference evidence="2" key="1">
    <citation type="submission" date="2022-11" db="UniProtKB">
        <authorList>
            <consortium name="WormBaseParasite"/>
        </authorList>
    </citation>
    <scope>IDENTIFICATION</scope>
</reference>
<organism evidence="1 2">
    <name type="scientific">Panagrolaimus sp. ES5</name>
    <dbReference type="NCBI Taxonomy" id="591445"/>
    <lineage>
        <taxon>Eukaryota</taxon>
        <taxon>Metazoa</taxon>
        <taxon>Ecdysozoa</taxon>
        <taxon>Nematoda</taxon>
        <taxon>Chromadorea</taxon>
        <taxon>Rhabditida</taxon>
        <taxon>Tylenchina</taxon>
        <taxon>Panagrolaimomorpha</taxon>
        <taxon>Panagrolaimoidea</taxon>
        <taxon>Panagrolaimidae</taxon>
        <taxon>Panagrolaimus</taxon>
    </lineage>
</organism>
<evidence type="ECO:0000313" key="2">
    <source>
        <dbReference type="WBParaSite" id="ES5_v2.g10744.t1"/>
    </source>
</evidence>